<evidence type="ECO:0000313" key="3">
    <source>
        <dbReference type="Proteomes" id="UP000628669"/>
    </source>
</evidence>
<keyword evidence="1" id="KW-0812">Transmembrane</keyword>
<dbReference type="RefSeq" id="WP_200248506.1">
    <property type="nucleotide sequence ID" value="NZ_JAENHK010000010.1"/>
</dbReference>
<protein>
    <submittedName>
        <fullName evidence="2">Uncharacterized protein</fullName>
    </submittedName>
</protein>
<comment type="caution">
    <text evidence="2">The sequence shown here is derived from an EMBL/GenBank/DDBJ whole genome shotgun (WGS) entry which is preliminary data.</text>
</comment>
<name>A0ABS1FZY3_9FLAO</name>
<evidence type="ECO:0000256" key="1">
    <source>
        <dbReference type="SAM" id="Phobius"/>
    </source>
</evidence>
<dbReference type="Proteomes" id="UP000628669">
    <property type="component" value="Unassembled WGS sequence"/>
</dbReference>
<organism evidence="2 3">
    <name type="scientific">Chryseobacterium paridis</name>
    <dbReference type="NCBI Taxonomy" id="2800328"/>
    <lineage>
        <taxon>Bacteria</taxon>
        <taxon>Pseudomonadati</taxon>
        <taxon>Bacteroidota</taxon>
        <taxon>Flavobacteriia</taxon>
        <taxon>Flavobacteriales</taxon>
        <taxon>Weeksellaceae</taxon>
        <taxon>Chryseobacterium group</taxon>
        <taxon>Chryseobacterium</taxon>
    </lineage>
</organism>
<feature type="transmembrane region" description="Helical" evidence="1">
    <location>
        <begin position="28"/>
        <end position="46"/>
    </location>
</feature>
<proteinExistence type="predicted"/>
<feature type="transmembrane region" description="Helical" evidence="1">
    <location>
        <begin position="75"/>
        <end position="95"/>
    </location>
</feature>
<gene>
    <name evidence="2" type="ORF">JHL15_19525</name>
</gene>
<feature type="transmembrane region" description="Helical" evidence="1">
    <location>
        <begin position="53"/>
        <end position="69"/>
    </location>
</feature>
<dbReference type="EMBL" id="JAENHK010000010">
    <property type="protein sequence ID" value="MBK1897967.1"/>
    <property type="molecule type" value="Genomic_DNA"/>
</dbReference>
<keyword evidence="3" id="KW-1185">Reference proteome</keyword>
<evidence type="ECO:0000313" key="2">
    <source>
        <dbReference type="EMBL" id="MBK1897967.1"/>
    </source>
</evidence>
<accession>A0ABS1FZY3</accession>
<feature type="transmembrane region" description="Helical" evidence="1">
    <location>
        <begin position="5"/>
        <end position="22"/>
    </location>
</feature>
<reference evidence="3" key="1">
    <citation type="submission" date="2021-01" db="EMBL/GenBank/DDBJ databases">
        <title>Genome public.</title>
        <authorList>
            <person name="Liu C."/>
            <person name="Sun Q."/>
        </authorList>
    </citation>
    <scope>NUCLEOTIDE SEQUENCE [LARGE SCALE GENOMIC DNA]</scope>
    <source>
        <strain evidence="3">YIM B02567</strain>
    </source>
</reference>
<keyword evidence="1" id="KW-1133">Transmembrane helix</keyword>
<keyword evidence="1" id="KW-0472">Membrane</keyword>
<sequence length="104" mass="12031">MKLKYALIVVVIMLALTPLFALDSAFRLIFEIICFVMILTLIIIAWKQQDKNAVIAYIFLMAISAIQFFDKEDRYFFVQIILLVIMLGLTILKLIRSENKNGID</sequence>